<dbReference type="GO" id="GO:0004497">
    <property type="term" value="F:monooxygenase activity"/>
    <property type="evidence" value="ECO:0007669"/>
    <property type="project" value="UniProtKB-KW"/>
</dbReference>
<organism evidence="4 5">
    <name type="scientific">Tessaracoccus flavescens</name>
    <dbReference type="NCBI Taxonomy" id="399497"/>
    <lineage>
        <taxon>Bacteria</taxon>
        <taxon>Bacillati</taxon>
        <taxon>Actinomycetota</taxon>
        <taxon>Actinomycetes</taxon>
        <taxon>Propionibacteriales</taxon>
        <taxon>Propionibacteriaceae</taxon>
        <taxon>Tessaracoccus</taxon>
    </lineage>
</organism>
<dbReference type="AlphaFoldDB" id="A0A921JRJ8"/>
<dbReference type="InterPro" id="IPR050121">
    <property type="entry name" value="Cytochrome_P450_monoxygenase"/>
</dbReference>
<comment type="similarity">
    <text evidence="2 3">Belongs to the cytochrome P450 family.</text>
</comment>
<comment type="cofactor">
    <cofactor evidence="1">
        <name>heme</name>
        <dbReference type="ChEBI" id="CHEBI:30413"/>
    </cofactor>
</comment>
<dbReference type="Pfam" id="PF00067">
    <property type="entry name" value="p450"/>
    <property type="match status" value="1"/>
</dbReference>
<dbReference type="InterPro" id="IPR036396">
    <property type="entry name" value="Cyt_P450_sf"/>
</dbReference>
<comment type="caution">
    <text evidence="4">The sequence shown here is derived from an EMBL/GenBank/DDBJ whole genome shotgun (WGS) entry which is preliminary data.</text>
</comment>
<sequence>MHDVYDRAEEFVPERWLADDFKPSRGEFIAFGGGAHRCLGHVMATTELTVMLATLLQRGSYALEDRSVKAVGLTSMKPKGGVRIRLTV</sequence>
<evidence type="ECO:0000256" key="1">
    <source>
        <dbReference type="ARBA" id="ARBA00001971"/>
    </source>
</evidence>
<keyword evidence="3" id="KW-0560">Oxidoreductase</keyword>
<name>A0A921JRJ8_9ACTN</name>
<proteinExistence type="inferred from homology"/>
<dbReference type="PROSITE" id="PS00086">
    <property type="entry name" value="CYTOCHROME_P450"/>
    <property type="match status" value="1"/>
</dbReference>
<dbReference type="InterPro" id="IPR017972">
    <property type="entry name" value="Cyt_P450_CS"/>
</dbReference>
<keyword evidence="3" id="KW-0349">Heme</keyword>
<dbReference type="GO" id="GO:0020037">
    <property type="term" value="F:heme binding"/>
    <property type="evidence" value="ECO:0007669"/>
    <property type="project" value="InterPro"/>
</dbReference>
<evidence type="ECO:0000256" key="3">
    <source>
        <dbReference type="RuleBase" id="RU000461"/>
    </source>
</evidence>
<dbReference type="PANTHER" id="PTHR24305:SF166">
    <property type="entry name" value="CYTOCHROME P450 12A4, MITOCHONDRIAL-RELATED"/>
    <property type="match status" value="1"/>
</dbReference>
<dbReference type="Gene3D" id="1.10.630.10">
    <property type="entry name" value="Cytochrome P450"/>
    <property type="match status" value="1"/>
</dbReference>
<dbReference type="GO" id="GO:0005506">
    <property type="term" value="F:iron ion binding"/>
    <property type="evidence" value="ECO:0007669"/>
    <property type="project" value="InterPro"/>
</dbReference>
<dbReference type="EMBL" id="DYZF01000249">
    <property type="protein sequence ID" value="HJE52251.1"/>
    <property type="molecule type" value="Genomic_DNA"/>
</dbReference>
<dbReference type="InterPro" id="IPR001128">
    <property type="entry name" value="Cyt_P450"/>
</dbReference>
<evidence type="ECO:0000313" key="5">
    <source>
        <dbReference type="Proteomes" id="UP000712713"/>
    </source>
</evidence>
<dbReference type="GO" id="GO:0016705">
    <property type="term" value="F:oxidoreductase activity, acting on paired donors, with incorporation or reduction of molecular oxygen"/>
    <property type="evidence" value="ECO:0007669"/>
    <property type="project" value="InterPro"/>
</dbReference>
<dbReference type="SUPFAM" id="SSF48264">
    <property type="entry name" value="Cytochrome P450"/>
    <property type="match status" value="1"/>
</dbReference>
<protein>
    <submittedName>
        <fullName evidence="4">Cytochrome P450</fullName>
    </submittedName>
</protein>
<evidence type="ECO:0000313" key="4">
    <source>
        <dbReference type="EMBL" id="HJE52251.1"/>
    </source>
</evidence>
<reference evidence="4" key="2">
    <citation type="submission" date="2021-09" db="EMBL/GenBank/DDBJ databases">
        <authorList>
            <person name="Gilroy R."/>
        </authorList>
    </citation>
    <scope>NUCLEOTIDE SEQUENCE</scope>
    <source>
        <strain evidence="4">ChiGjej3B3-7470</strain>
    </source>
</reference>
<dbReference type="PANTHER" id="PTHR24305">
    <property type="entry name" value="CYTOCHROME P450"/>
    <property type="match status" value="1"/>
</dbReference>
<evidence type="ECO:0000256" key="2">
    <source>
        <dbReference type="ARBA" id="ARBA00010617"/>
    </source>
</evidence>
<gene>
    <name evidence="4" type="ORF">K8V15_09825</name>
</gene>
<reference evidence="4" key="1">
    <citation type="journal article" date="2021" name="PeerJ">
        <title>Extensive microbial diversity within the chicken gut microbiome revealed by metagenomics and culture.</title>
        <authorList>
            <person name="Gilroy R."/>
            <person name="Ravi A."/>
            <person name="Getino M."/>
            <person name="Pursley I."/>
            <person name="Horton D.L."/>
            <person name="Alikhan N.F."/>
            <person name="Baker D."/>
            <person name="Gharbi K."/>
            <person name="Hall N."/>
            <person name="Watson M."/>
            <person name="Adriaenssens E.M."/>
            <person name="Foster-Nyarko E."/>
            <person name="Jarju S."/>
            <person name="Secka A."/>
            <person name="Antonio M."/>
            <person name="Oren A."/>
            <person name="Chaudhuri R.R."/>
            <person name="La Ragione R."/>
            <person name="Hildebrand F."/>
            <person name="Pallen M.J."/>
        </authorList>
    </citation>
    <scope>NUCLEOTIDE SEQUENCE</scope>
    <source>
        <strain evidence="4">ChiGjej3B3-7470</strain>
    </source>
</reference>
<accession>A0A921JRJ8</accession>
<dbReference type="Proteomes" id="UP000712713">
    <property type="component" value="Unassembled WGS sequence"/>
</dbReference>
<keyword evidence="3" id="KW-0479">Metal-binding</keyword>
<keyword evidence="3" id="KW-0503">Monooxygenase</keyword>
<keyword evidence="3" id="KW-0408">Iron</keyword>